<comment type="caution">
    <text evidence="1">The sequence shown here is derived from an EMBL/GenBank/DDBJ whole genome shotgun (WGS) entry which is preliminary data.</text>
</comment>
<reference evidence="1 2" key="1">
    <citation type="journal article" date="2019" name="Sci. Rep.">
        <title>A high-quality genome of Eragrostis curvula grass provides insights into Poaceae evolution and supports new strategies to enhance forage quality.</title>
        <authorList>
            <person name="Carballo J."/>
            <person name="Santos B.A.C.M."/>
            <person name="Zappacosta D."/>
            <person name="Garbus I."/>
            <person name="Selva J.P."/>
            <person name="Gallo C.A."/>
            <person name="Diaz A."/>
            <person name="Albertini E."/>
            <person name="Caccamo M."/>
            <person name="Echenique V."/>
        </authorList>
    </citation>
    <scope>NUCLEOTIDE SEQUENCE [LARGE SCALE GENOMIC DNA]</scope>
    <source>
        <strain evidence="2">cv. Victoria</strain>
        <tissue evidence="1">Leaf</tissue>
    </source>
</reference>
<dbReference type="PANTHER" id="PTHR35545">
    <property type="entry name" value="F-BOX DOMAIN-CONTAINING PROTEIN"/>
    <property type="match status" value="1"/>
</dbReference>
<name>A0A5J9W322_9POAL</name>
<protein>
    <recommendedName>
        <fullName evidence="3">FBD domain-containing protein</fullName>
    </recommendedName>
</protein>
<accession>A0A5J9W322</accession>
<dbReference type="PANTHER" id="PTHR35545:SF16">
    <property type="entry name" value="OS07G0554800 PROTEIN"/>
    <property type="match status" value="1"/>
</dbReference>
<organism evidence="1 2">
    <name type="scientific">Eragrostis curvula</name>
    <name type="common">weeping love grass</name>
    <dbReference type="NCBI Taxonomy" id="38414"/>
    <lineage>
        <taxon>Eukaryota</taxon>
        <taxon>Viridiplantae</taxon>
        <taxon>Streptophyta</taxon>
        <taxon>Embryophyta</taxon>
        <taxon>Tracheophyta</taxon>
        <taxon>Spermatophyta</taxon>
        <taxon>Magnoliopsida</taxon>
        <taxon>Liliopsida</taxon>
        <taxon>Poales</taxon>
        <taxon>Poaceae</taxon>
        <taxon>PACMAD clade</taxon>
        <taxon>Chloridoideae</taxon>
        <taxon>Eragrostideae</taxon>
        <taxon>Eragrostidinae</taxon>
        <taxon>Eragrostis</taxon>
    </lineage>
</organism>
<gene>
    <name evidence="1" type="ORF">EJB05_15265</name>
</gene>
<sequence>MHPDCHAEKLQSISIRFPHVKSLHLRYEVPKFVKPKALAIFSKLRVLILSIGTKPSESDDLLWIAMFLAAAPYLTTLQSSVRYLSCYESRDGVVWDDFNFQHDNLKELE</sequence>
<dbReference type="AlphaFoldDB" id="A0A5J9W322"/>
<keyword evidence="2" id="KW-1185">Reference proteome</keyword>
<evidence type="ECO:0000313" key="2">
    <source>
        <dbReference type="Proteomes" id="UP000324897"/>
    </source>
</evidence>
<evidence type="ECO:0000313" key="1">
    <source>
        <dbReference type="EMBL" id="TVU41720.1"/>
    </source>
</evidence>
<dbReference type="EMBL" id="RWGY01000007">
    <property type="protein sequence ID" value="TVU41720.1"/>
    <property type="molecule type" value="Genomic_DNA"/>
</dbReference>
<proteinExistence type="predicted"/>
<evidence type="ECO:0008006" key="3">
    <source>
        <dbReference type="Google" id="ProtNLM"/>
    </source>
</evidence>
<dbReference type="Gramene" id="TVU41720">
    <property type="protein sequence ID" value="TVU41720"/>
    <property type="gene ID" value="EJB05_15265"/>
</dbReference>
<feature type="non-terminal residue" evidence="1">
    <location>
        <position position="109"/>
    </location>
</feature>
<feature type="non-terminal residue" evidence="1">
    <location>
        <position position="1"/>
    </location>
</feature>
<dbReference type="Proteomes" id="UP000324897">
    <property type="component" value="Chromosome 4"/>
</dbReference>